<evidence type="ECO:0000256" key="2">
    <source>
        <dbReference type="ARBA" id="ARBA00022679"/>
    </source>
</evidence>
<keyword evidence="2 4" id="KW-0808">Transferase</keyword>
<comment type="caution">
    <text evidence="4">The sequence shown here is derived from an EMBL/GenBank/DDBJ whole genome shotgun (WGS) entry which is preliminary data.</text>
</comment>
<dbReference type="InterPro" id="IPR003673">
    <property type="entry name" value="CoA-Trfase_fam_III"/>
</dbReference>
<dbReference type="InterPro" id="IPR044855">
    <property type="entry name" value="CoA-Trfase_III_dom3_sf"/>
</dbReference>
<dbReference type="Gene3D" id="3.40.50.10540">
    <property type="entry name" value="Crotonobetainyl-coa:carnitine coa-transferase, domain 1"/>
    <property type="match status" value="1"/>
</dbReference>
<dbReference type="Gene3D" id="3.30.1540.10">
    <property type="entry name" value="formyl-coa transferase, domain 3"/>
    <property type="match status" value="1"/>
</dbReference>
<evidence type="ECO:0000256" key="1">
    <source>
        <dbReference type="ARBA" id="ARBA00008383"/>
    </source>
</evidence>
<organism evidence="4 5">
    <name type="scientific">Streptomyces triticirhizae</name>
    <dbReference type="NCBI Taxonomy" id="2483353"/>
    <lineage>
        <taxon>Bacteria</taxon>
        <taxon>Bacillati</taxon>
        <taxon>Actinomycetota</taxon>
        <taxon>Actinomycetes</taxon>
        <taxon>Kitasatosporales</taxon>
        <taxon>Streptomycetaceae</taxon>
        <taxon>Streptomyces</taxon>
    </lineage>
</organism>
<keyword evidence="5" id="KW-1185">Reference proteome</keyword>
<proteinExistence type="inferred from homology"/>
<name>A0A3M2KRU7_9ACTN</name>
<dbReference type="PANTHER" id="PTHR48228">
    <property type="entry name" value="SUCCINYL-COA--D-CITRAMALATE COA-TRANSFERASE"/>
    <property type="match status" value="1"/>
</dbReference>
<evidence type="ECO:0000313" key="4">
    <source>
        <dbReference type="EMBL" id="RMI27801.1"/>
    </source>
</evidence>
<evidence type="ECO:0000256" key="3">
    <source>
        <dbReference type="SAM" id="MobiDB-lite"/>
    </source>
</evidence>
<reference evidence="4 5" key="1">
    <citation type="submission" date="2018-10" db="EMBL/GenBank/DDBJ databases">
        <title>Isolation, diversity and antifungal activity of actinobacteria from wheat.</title>
        <authorList>
            <person name="Han C."/>
        </authorList>
    </citation>
    <scope>NUCLEOTIDE SEQUENCE [LARGE SCALE GENOMIC DNA]</scope>
    <source>
        <strain evidence="4 5">NEAU-YY642</strain>
    </source>
</reference>
<dbReference type="SUPFAM" id="SSF89796">
    <property type="entry name" value="CoA-transferase family III (CaiB/BaiF)"/>
    <property type="match status" value="1"/>
</dbReference>
<gene>
    <name evidence="4" type="ORF">EBN88_28835</name>
</gene>
<evidence type="ECO:0000313" key="5">
    <source>
        <dbReference type="Proteomes" id="UP000278673"/>
    </source>
</evidence>
<comment type="similarity">
    <text evidence="1">Belongs to the CoA-transferase III family.</text>
</comment>
<dbReference type="Proteomes" id="UP000278673">
    <property type="component" value="Unassembled WGS sequence"/>
</dbReference>
<dbReference type="Pfam" id="PF02515">
    <property type="entry name" value="CoA_transf_3"/>
    <property type="match status" value="1"/>
</dbReference>
<protein>
    <submittedName>
        <fullName evidence="4">CoA transferase</fullName>
    </submittedName>
</protein>
<feature type="region of interest" description="Disordered" evidence="3">
    <location>
        <begin position="1"/>
        <end position="30"/>
    </location>
</feature>
<accession>A0A3M2KRU7</accession>
<dbReference type="EMBL" id="RFFJ01000313">
    <property type="protein sequence ID" value="RMI27801.1"/>
    <property type="molecule type" value="Genomic_DNA"/>
</dbReference>
<dbReference type="InterPro" id="IPR050509">
    <property type="entry name" value="CoA-transferase_III"/>
</dbReference>
<dbReference type="InterPro" id="IPR023606">
    <property type="entry name" value="CoA-Trfase_III_dom_1_sf"/>
</dbReference>
<dbReference type="AlphaFoldDB" id="A0A3M2KRU7"/>
<sequence>MNDTPESPESPESFGFFESPGSSRASGAAPGPAPLAGLRVLDLATLFAGPLAATLLGDFGAEVIKVEHPRRPDPSRGHGPSKDGVGLWWKLLGRNKRTMTLDLSSPDGQRLLLRLAAEADVVIENFRPGTLERWHLGPDELHSVNPGLVLARVTGFGQFGPYARRPGFGTLAEAMSGFAAITGEPDGPPTLPPFGLADSIAALTTAYAVMTALEGRRATGRGQVVDMAIIEPLLTVLGPQPLWYDQLGYVQPRTGNRSANNAPRNTYRTADGHWVAVSTSAQSIAERVMRLVGRPELIEAEWFATGAQRAAHADELDEAVGSWIARHDRETVIAAFEEAQAAIAPINDVRDVFADPQYRALGTLAEVPDEELGTVRMQNVLFRLSETPGAIRWAGRPHGADTEAVLGELGVPAEEIGRLRKEGTL</sequence>
<dbReference type="RefSeq" id="WP_122399947.1">
    <property type="nucleotide sequence ID" value="NZ_RFFJ01000313.1"/>
</dbReference>
<dbReference type="PANTHER" id="PTHR48228:SF6">
    <property type="entry name" value="L-CARNITINE COA-TRANSFERASE"/>
    <property type="match status" value="1"/>
</dbReference>
<dbReference type="GO" id="GO:0016740">
    <property type="term" value="F:transferase activity"/>
    <property type="evidence" value="ECO:0007669"/>
    <property type="project" value="UniProtKB-KW"/>
</dbReference>